<accession>A0AA35CKP5</accession>
<dbReference type="EC" id="1.18.6.1" evidence="5"/>
<dbReference type="Proteomes" id="UP001163687">
    <property type="component" value="Chromosome"/>
</dbReference>
<organism evidence="14 15">
    <name type="scientific">Caldinitratiruptor microaerophilus</name>
    <dbReference type="NCBI Taxonomy" id="671077"/>
    <lineage>
        <taxon>Bacteria</taxon>
        <taxon>Bacillati</taxon>
        <taxon>Bacillota</taxon>
        <taxon>Clostridia</taxon>
        <taxon>Eubacteriales</taxon>
        <taxon>Symbiobacteriaceae</taxon>
        <taxon>Caldinitratiruptor</taxon>
    </lineage>
</organism>
<evidence type="ECO:0000256" key="9">
    <source>
        <dbReference type="ARBA" id="ARBA00023004"/>
    </source>
</evidence>
<dbReference type="InterPro" id="IPR030655">
    <property type="entry name" value="NifH/chlL_CS"/>
</dbReference>
<reference evidence="14" key="1">
    <citation type="submission" date="2022-03" db="EMBL/GenBank/DDBJ databases">
        <title>Complete genome sequence of Caldinitratiruptor microaerophilus.</title>
        <authorList>
            <person name="Mukaiyama R."/>
            <person name="Nishiyama T."/>
            <person name="Ueda K."/>
        </authorList>
    </citation>
    <scope>NUCLEOTIDE SEQUENCE</scope>
    <source>
        <strain evidence="14">JCM 16183</strain>
    </source>
</reference>
<comment type="similarity">
    <text evidence="3 12">Belongs to the NifH/BchL/ChlL family.</text>
</comment>
<keyword evidence="7 12" id="KW-0547">Nucleotide-binding</keyword>
<sequence>MRKIAIYGKGGIGKSTTAANLAAALAEQGLRVMQVGCDPKADSTLYLTGRRLRTVLDLLKEKRALTLPDIVHEGFRGVLCVEAGGPTPGLGCAGRGIITAFEQLDALQAFAVYRPDVVLYDVLGDVVCGGFAMPIRAGYAREVFIVTSGERMALYAAYNIAQAVQQFRGRGYARLAGVILNRRGIPDEERIVAEVARDDLGTEVLATIPRDPVVQACEERGVTVIEGAPDSALAGIYRNLAQAVLAASEDVPADPPGPGGAVRRPAPFAFAGTGAADGKGIALHLTDHGQTEEGRGT</sequence>
<keyword evidence="9 12" id="KW-0408">Iron</keyword>
<dbReference type="PROSITE" id="PS00692">
    <property type="entry name" value="NIFH_FRXC_2"/>
    <property type="match status" value="1"/>
</dbReference>
<dbReference type="GO" id="GO:0051539">
    <property type="term" value="F:4 iron, 4 sulfur cluster binding"/>
    <property type="evidence" value="ECO:0007669"/>
    <property type="project" value="UniProtKB-KW"/>
</dbReference>
<evidence type="ECO:0000256" key="12">
    <source>
        <dbReference type="RuleBase" id="RU003688"/>
    </source>
</evidence>
<evidence type="ECO:0000256" key="11">
    <source>
        <dbReference type="ARBA" id="ARBA00047967"/>
    </source>
</evidence>
<dbReference type="PIRSF" id="PIRSF000363">
    <property type="entry name" value="Nitrogenase_iron"/>
    <property type="match status" value="1"/>
</dbReference>
<dbReference type="InterPro" id="IPR000392">
    <property type="entry name" value="NifH/frxC"/>
</dbReference>
<dbReference type="GO" id="GO:0005524">
    <property type="term" value="F:ATP binding"/>
    <property type="evidence" value="ECO:0007669"/>
    <property type="project" value="UniProtKB-KW"/>
</dbReference>
<evidence type="ECO:0000256" key="1">
    <source>
        <dbReference type="ARBA" id="ARBA00001966"/>
    </source>
</evidence>
<evidence type="ECO:0000256" key="8">
    <source>
        <dbReference type="ARBA" id="ARBA00022840"/>
    </source>
</evidence>
<dbReference type="GO" id="GO:0046872">
    <property type="term" value="F:metal ion binding"/>
    <property type="evidence" value="ECO:0007669"/>
    <property type="project" value="UniProtKB-KW"/>
</dbReference>
<keyword evidence="12" id="KW-0004">4Fe-4S</keyword>
<dbReference type="PANTHER" id="PTHR42864">
    <property type="entry name" value="LIGHT-INDEPENDENT PROTOCHLOROPHYLLIDE REDUCTASE IRON-SULFUR ATP-BINDING PROTEIN"/>
    <property type="match status" value="1"/>
</dbReference>
<keyword evidence="8 12" id="KW-0067">ATP-binding</keyword>
<dbReference type="PROSITE" id="PS51026">
    <property type="entry name" value="NIFH_FRXC_3"/>
    <property type="match status" value="1"/>
</dbReference>
<dbReference type="InterPro" id="IPR027417">
    <property type="entry name" value="P-loop_NTPase"/>
</dbReference>
<evidence type="ECO:0000256" key="6">
    <source>
        <dbReference type="ARBA" id="ARBA00022723"/>
    </source>
</evidence>
<dbReference type="PANTHER" id="PTHR42864:SF2">
    <property type="entry name" value="LIGHT-INDEPENDENT PROTOCHLOROPHYLLIDE REDUCTASE IRON-SULFUR ATP-BINDING PROTEIN"/>
    <property type="match status" value="1"/>
</dbReference>
<dbReference type="GO" id="GO:0016163">
    <property type="term" value="F:nitrogenase activity"/>
    <property type="evidence" value="ECO:0007669"/>
    <property type="project" value="UniProtKB-EC"/>
</dbReference>
<dbReference type="KEGG" id="cmic:caldi_03820"/>
<comment type="function">
    <text evidence="2">The key enzymatic reactions in nitrogen fixation are catalyzed by the nitrogenase complex, which has 2 components: the iron protein and the molybdenum-iron protein.</text>
</comment>
<proteinExistence type="inferred from homology"/>
<gene>
    <name evidence="14" type="ORF">caldi_03820</name>
</gene>
<evidence type="ECO:0000313" key="14">
    <source>
        <dbReference type="EMBL" id="BDG59292.1"/>
    </source>
</evidence>
<evidence type="ECO:0000256" key="10">
    <source>
        <dbReference type="ARBA" id="ARBA00023014"/>
    </source>
</evidence>
<comment type="catalytic activity">
    <reaction evidence="11">
        <text>N2 + 8 reduced [2Fe-2S]-[ferredoxin] + 16 ATP + 16 H2O = H2 + 8 oxidized [2Fe-2S]-[ferredoxin] + 2 NH4(+) + 16 ADP + 16 phosphate + 6 H(+)</text>
        <dbReference type="Rhea" id="RHEA:21448"/>
        <dbReference type="Rhea" id="RHEA-COMP:10000"/>
        <dbReference type="Rhea" id="RHEA-COMP:10001"/>
        <dbReference type="ChEBI" id="CHEBI:15377"/>
        <dbReference type="ChEBI" id="CHEBI:15378"/>
        <dbReference type="ChEBI" id="CHEBI:17997"/>
        <dbReference type="ChEBI" id="CHEBI:18276"/>
        <dbReference type="ChEBI" id="CHEBI:28938"/>
        <dbReference type="ChEBI" id="CHEBI:30616"/>
        <dbReference type="ChEBI" id="CHEBI:33737"/>
        <dbReference type="ChEBI" id="CHEBI:33738"/>
        <dbReference type="ChEBI" id="CHEBI:43474"/>
        <dbReference type="ChEBI" id="CHEBI:456216"/>
        <dbReference type="EC" id="1.18.6.1"/>
    </reaction>
</comment>
<protein>
    <recommendedName>
        <fullName evidence="5">nitrogenase</fullName>
        <ecNumber evidence="5">1.18.6.1</ecNumber>
    </recommendedName>
</protein>
<name>A0AA35CKP5_9FIRM</name>
<evidence type="ECO:0000256" key="7">
    <source>
        <dbReference type="ARBA" id="ARBA00022741"/>
    </source>
</evidence>
<comment type="cofactor">
    <cofactor evidence="1">
        <name>[4Fe-4S] cluster</name>
        <dbReference type="ChEBI" id="CHEBI:49883"/>
    </cofactor>
</comment>
<keyword evidence="12" id="KW-0560">Oxidoreductase</keyword>
<dbReference type="Gene3D" id="3.40.50.300">
    <property type="entry name" value="P-loop containing nucleotide triphosphate hydrolases"/>
    <property type="match status" value="1"/>
</dbReference>
<keyword evidence="10 12" id="KW-0411">Iron-sulfur</keyword>
<evidence type="ECO:0000256" key="5">
    <source>
        <dbReference type="ARBA" id="ARBA00012773"/>
    </source>
</evidence>
<dbReference type="PROSITE" id="PS00746">
    <property type="entry name" value="NIFH_FRXC_1"/>
    <property type="match status" value="1"/>
</dbReference>
<evidence type="ECO:0000256" key="2">
    <source>
        <dbReference type="ARBA" id="ARBA00002234"/>
    </source>
</evidence>
<dbReference type="CDD" id="cd02040">
    <property type="entry name" value="NifH"/>
    <property type="match status" value="1"/>
</dbReference>
<evidence type="ECO:0000256" key="13">
    <source>
        <dbReference type="SAM" id="MobiDB-lite"/>
    </source>
</evidence>
<dbReference type="EMBL" id="AP025628">
    <property type="protein sequence ID" value="BDG59292.1"/>
    <property type="molecule type" value="Genomic_DNA"/>
</dbReference>
<dbReference type="AlphaFoldDB" id="A0AA35CKP5"/>
<keyword evidence="6 12" id="KW-0479">Metal-binding</keyword>
<dbReference type="SUPFAM" id="SSF52540">
    <property type="entry name" value="P-loop containing nucleoside triphosphate hydrolases"/>
    <property type="match status" value="1"/>
</dbReference>
<dbReference type="Pfam" id="PF00142">
    <property type="entry name" value="Fer4_NifH"/>
    <property type="match status" value="1"/>
</dbReference>
<evidence type="ECO:0000313" key="15">
    <source>
        <dbReference type="Proteomes" id="UP001163687"/>
    </source>
</evidence>
<evidence type="ECO:0000256" key="3">
    <source>
        <dbReference type="ARBA" id="ARBA00005504"/>
    </source>
</evidence>
<dbReference type="PRINTS" id="PR00091">
    <property type="entry name" value="NITROGNASEII"/>
</dbReference>
<evidence type="ECO:0000256" key="4">
    <source>
        <dbReference type="ARBA" id="ARBA00011738"/>
    </source>
</evidence>
<feature type="region of interest" description="Disordered" evidence="13">
    <location>
        <begin position="250"/>
        <end position="269"/>
    </location>
</feature>
<keyword evidence="15" id="KW-1185">Reference proteome</keyword>
<comment type="subunit">
    <text evidence="4">Homodimer.</text>
</comment>